<reference evidence="7 8" key="1">
    <citation type="submission" date="2019-07" db="EMBL/GenBank/DDBJ databases">
        <title>Whole genome shotgun sequence of Aneurinibacillus danicus NBRC 102444.</title>
        <authorList>
            <person name="Hosoyama A."/>
            <person name="Uohara A."/>
            <person name="Ohji S."/>
            <person name="Ichikawa N."/>
        </authorList>
    </citation>
    <scope>NUCLEOTIDE SEQUENCE [LARGE SCALE GENOMIC DNA]</scope>
    <source>
        <strain evidence="7 8">NBRC 102444</strain>
    </source>
</reference>
<comment type="subcellular location">
    <subcellularLocation>
        <location evidence="1">Endomembrane system</location>
        <topology evidence="1">Multi-pass membrane protein</topology>
    </subcellularLocation>
</comment>
<keyword evidence="4" id="KW-0472">Membrane</keyword>
<gene>
    <name evidence="7" type="ORF">ADA01nite_05550</name>
</gene>
<feature type="coiled-coil region" evidence="5">
    <location>
        <begin position="201"/>
        <end position="228"/>
    </location>
</feature>
<evidence type="ECO:0000256" key="1">
    <source>
        <dbReference type="ARBA" id="ARBA00004127"/>
    </source>
</evidence>
<keyword evidence="5" id="KW-0175">Coiled coil</keyword>
<evidence type="ECO:0000256" key="2">
    <source>
        <dbReference type="ARBA" id="ARBA00022692"/>
    </source>
</evidence>
<evidence type="ECO:0000256" key="4">
    <source>
        <dbReference type="ARBA" id="ARBA00023136"/>
    </source>
</evidence>
<sequence>MKVSEQMINAAVVPRLNQRLPDDICLNELRLYDGYAVVKAQIKLRGEWLPVLYTLQLDTFRFDASGRYLTMVYSEDVQKEKVSITQKLIHETEMFLTKNLTGKSLLMNVLGNERDIHVSDTRITVQLAPLASAYPVLQNITVEKVAFERGALQLEVTVPPDILLETPEFDWMEPVEDVEVSPDIEEEASRSYSDGELVVIERQHKRYYDQLREKIEKYMREKIGERRTEKITPYLMLAPDLFVLLARLVKDNRVSFRSKSIALAAVVYFMTPFDIIPEILTGPGGFIDDIIFATLALNKMLIDVDEEVINEHWNGDKNIMNVIRDVLAKANSLVGTSRFDMIKNVFKGRK</sequence>
<name>A0A511V2G9_9BACL</name>
<keyword evidence="3" id="KW-1133">Transmembrane helix</keyword>
<keyword evidence="2" id="KW-0812">Transmembrane</keyword>
<dbReference type="Pfam" id="PF06803">
    <property type="entry name" value="DUF1232"/>
    <property type="match status" value="1"/>
</dbReference>
<accession>A0A511V2G9</accession>
<organism evidence="7 8">
    <name type="scientific">Aneurinibacillus danicus</name>
    <dbReference type="NCBI Taxonomy" id="267746"/>
    <lineage>
        <taxon>Bacteria</taxon>
        <taxon>Bacillati</taxon>
        <taxon>Bacillota</taxon>
        <taxon>Bacilli</taxon>
        <taxon>Bacillales</taxon>
        <taxon>Paenibacillaceae</taxon>
        <taxon>Aneurinibacillus group</taxon>
        <taxon>Aneurinibacillus</taxon>
    </lineage>
</organism>
<dbReference type="InterPro" id="IPR010652">
    <property type="entry name" value="DUF1232"/>
</dbReference>
<dbReference type="EMBL" id="BJXX01000023">
    <property type="protein sequence ID" value="GEN33095.1"/>
    <property type="molecule type" value="Genomic_DNA"/>
</dbReference>
<evidence type="ECO:0000256" key="5">
    <source>
        <dbReference type="SAM" id="Coils"/>
    </source>
</evidence>
<keyword evidence="8" id="KW-1185">Reference proteome</keyword>
<evidence type="ECO:0000256" key="3">
    <source>
        <dbReference type="ARBA" id="ARBA00022989"/>
    </source>
</evidence>
<evidence type="ECO:0000259" key="6">
    <source>
        <dbReference type="Pfam" id="PF06803"/>
    </source>
</evidence>
<comment type="caution">
    <text evidence="7">The sequence shown here is derived from an EMBL/GenBank/DDBJ whole genome shotgun (WGS) entry which is preliminary data.</text>
</comment>
<evidence type="ECO:0000313" key="7">
    <source>
        <dbReference type="EMBL" id="GEN33095.1"/>
    </source>
</evidence>
<dbReference type="GO" id="GO:0012505">
    <property type="term" value="C:endomembrane system"/>
    <property type="evidence" value="ECO:0007669"/>
    <property type="project" value="UniProtKB-SubCell"/>
</dbReference>
<evidence type="ECO:0000313" key="8">
    <source>
        <dbReference type="Proteomes" id="UP000321157"/>
    </source>
</evidence>
<dbReference type="AlphaFoldDB" id="A0A511V2G9"/>
<dbReference type="Proteomes" id="UP000321157">
    <property type="component" value="Unassembled WGS sequence"/>
</dbReference>
<protein>
    <recommendedName>
        <fullName evidence="6">DUF1232 domain-containing protein</fullName>
    </recommendedName>
</protein>
<proteinExistence type="predicted"/>
<feature type="domain" description="DUF1232" evidence="6">
    <location>
        <begin position="259"/>
        <end position="294"/>
    </location>
</feature>
<dbReference type="RefSeq" id="WP_246147195.1">
    <property type="nucleotide sequence ID" value="NZ_BJXX01000023.1"/>
</dbReference>